<keyword evidence="2" id="KW-1185">Reference proteome</keyword>
<protein>
    <submittedName>
        <fullName evidence="1">Uncharacterized protein</fullName>
    </submittedName>
</protein>
<reference evidence="1 2" key="1">
    <citation type="submission" date="2021-06" db="EMBL/GenBank/DDBJ databases">
        <title>Genome-based taxonomic framework of Microbacterium strains isolated from marine environment, the description of four new species and reclassification of four preexisting species.</title>
        <authorList>
            <person name="Lee S.D."/>
            <person name="Kim S.-M."/>
            <person name="Byeon Y.-S."/>
            <person name="Yang H.L."/>
            <person name="Kim I.S."/>
        </authorList>
    </citation>
    <scope>NUCLEOTIDE SEQUENCE [LARGE SCALE GENOMIC DNA]</scope>
    <source>
        <strain evidence="1 2">KSW4-10</strain>
    </source>
</reference>
<dbReference type="Proteomes" id="UP000830631">
    <property type="component" value="Chromosome"/>
</dbReference>
<evidence type="ECO:0000313" key="2">
    <source>
        <dbReference type="Proteomes" id="UP000830631"/>
    </source>
</evidence>
<name>A0ABY4J256_9MICO</name>
<accession>A0ABY4J256</accession>
<sequence length="80" mass="8592">MVDPVTLEDEKFIGYASLLEHLQSRFPGIPRDRIEQIIVAENDAITGGFLLVVPVGVAAGAVEMLERESLPEADGEVVAS</sequence>
<organism evidence="1 2">
    <name type="scientific">Microbacterium aurugineum</name>
    <dbReference type="NCBI Taxonomy" id="2851642"/>
    <lineage>
        <taxon>Bacteria</taxon>
        <taxon>Bacillati</taxon>
        <taxon>Actinomycetota</taxon>
        <taxon>Actinomycetes</taxon>
        <taxon>Micrococcales</taxon>
        <taxon>Microbacteriaceae</taxon>
        <taxon>Microbacterium</taxon>
    </lineage>
</organism>
<dbReference type="EMBL" id="CP078078">
    <property type="protein sequence ID" value="UPL19081.1"/>
    <property type="molecule type" value="Genomic_DNA"/>
</dbReference>
<dbReference type="RefSeq" id="WP_131493104.1">
    <property type="nucleotide sequence ID" value="NZ_CP078078.1"/>
</dbReference>
<gene>
    <name evidence="1" type="ORF">KV397_15565</name>
</gene>
<proteinExistence type="predicted"/>
<evidence type="ECO:0000313" key="1">
    <source>
        <dbReference type="EMBL" id="UPL19081.1"/>
    </source>
</evidence>